<keyword evidence="3" id="KW-1185">Reference proteome</keyword>
<proteinExistence type="predicted"/>
<feature type="transmembrane region" description="Helical" evidence="1">
    <location>
        <begin position="6"/>
        <end position="24"/>
    </location>
</feature>
<feature type="transmembrane region" description="Helical" evidence="1">
    <location>
        <begin position="107"/>
        <end position="129"/>
    </location>
</feature>
<protein>
    <submittedName>
        <fullName evidence="2">Uncharacterized protein</fullName>
    </submittedName>
</protein>
<keyword evidence="1" id="KW-1133">Transmembrane helix</keyword>
<dbReference type="AlphaFoldDB" id="A0A1P9WUV4"/>
<dbReference type="OrthoDB" id="674965at2"/>
<dbReference type="KEGG" id="smon:AWR27_07395"/>
<sequence>MNVVLSALLIILLLYPGIFFRGAYFRGSRNGGTYKIKYNVLRQPIWEQVTASIMPALTIHLVCTVFIDFFTPFQIDYQFVYNLLLGKSIDAPIGAPSGYVNAKIGNYLLGFSGYLIASLTLALVGAAVARDLVFRNKLDSKYTLLRFSNEWFYWLTGRILETNPTTKDRTVDLIAVHILTETKENTIIYDGFLYDFTLNETSNTLDRLVLFYASKSVFQKTSRSQKIISKTQETATREEVNQSELFERADKREIQQEYIIIPYAQVRNMTITYVDLQAQTDISSDD</sequence>
<dbReference type="STRING" id="1178516.AWR27_07395"/>
<organism evidence="2 3">
    <name type="scientific">Spirosoma montaniterrae</name>
    <dbReference type="NCBI Taxonomy" id="1178516"/>
    <lineage>
        <taxon>Bacteria</taxon>
        <taxon>Pseudomonadati</taxon>
        <taxon>Bacteroidota</taxon>
        <taxon>Cytophagia</taxon>
        <taxon>Cytophagales</taxon>
        <taxon>Cytophagaceae</taxon>
        <taxon>Spirosoma</taxon>
    </lineage>
</organism>
<reference evidence="2 3" key="1">
    <citation type="submission" date="2016-01" db="EMBL/GenBank/DDBJ databases">
        <authorList>
            <person name="Oliw E.H."/>
        </authorList>
    </citation>
    <scope>NUCLEOTIDE SEQUENCE [LARGE SCALE GENOMIC DNA]</scope>
    <source>
        <strain evidence="2 3">DY10</strain>
    </source>
</reference>
<evidence type="ECO:0000256" key="1">
    <source>
        <dbReference type="SAM" id="Phobius"/>
    </source>
</evidence>
<keyword evidence="1" id="KW-0812">Transmembrane</keyword>
<dbReference type="Proteomes" id="UP000187941">
    <property type="component" value="Chromosome"/>
</dbReference>
<evidence type="ECO:0000313" key="2">
    <source>
        <dbReference type="EMBL" id="AQG79162.1"/>
    </source>
</evidence>
<evidence type="ECO:0000313" key="3">
    <source>
        <dbReference type="Proteomes" id="UP000187941"/>
    </source>
</evidence>
<gene>
    <name evidence="2" type="ORF">AWR27_07395</name>
</gene>
<keyword evidence="1" id="KW-0472">Membrane</keyword>
<dbReference type="RefSeq" id="WP_077130604.1">
    <property type="nucleotide sequence ID" value="NZ_CP014263.1"/>
</dbReference>
<accession>A0A1P9WUV4</accession>
<dbReference type="EMBL" id="CP014263">
    <property type="protein sequence ID" value="AQG79162.1"/>
    <property type="molecule type" value="Genomic_DNA"/>
</dbReference>
<name>A0A1P9WUV4_9BACT</name>
<feature type="transmembrane region" description="Helical" evidence="1">
    <location>
        <begin position="45"/>
        <end position="67"/>
    </location>
</feature>